<protein>
    <recommendedName>
        <fullName evidence="1">HNH nuclease domain-containing protein</fullName>
    </recommendedName>
</protein>
<dbReference type="GO" id="GO:0008270">
    <property type="term" value="F:zinc ion binding"/>
    <property type="evidence" value="ECO:0007669"/>
    <property type="project" value="InterPro"/>
</dbReference>
<proteinExistence type="predicted"/>
<dbReference type="Pfam" id="PF01844">
    <property type="entry name" value="HNH"/>
    <property type="match status" value="1"/>
</dbReference>
<dbReference type="InterPro" id="IPR003615">
    <property type="entry name" value="HNH_nuc"/>
</dbReference>
<dbReference type="InterPro" id="IPR002711">
    <property type="entry name" value="HNH"/>
</dbReference>
<name>A0A0F9RFF1_9ZZZZ</name>
<dbReference type="GO" id="GO:0003676">
    <property type="term" value="F:nucleic acid binding"/>
    <property type="evidence" value="ECO:0007669"/>
    <property type="project" value="InterPro"/>
</dbReference>
<evidence type="ECO:0000313" key="2">
    <source>
        <dbReference type="EMBL" id="KKN48327.1"/>
    </source>
</evidence>
<dbReference type="GO" id="GO:0004519">
    <property type="term" value="F:endonuclease activity"/>
    <property type="evidence" value="ECO:0007669"/>
    <property type="project" value="InterPro"/>
</dbReference>
<dbReference type="CDD" id="cd00085">
    <property type="entry name" value="HNHc"/>
    <property type="match status" value="1"/>
</dbReference>
<feature type="domain" description="HNH nuclease" evidence="1">
    <location>
        <begin position="13"/>
        <end position="77"/>
    </location>
</feature>
<dbReference type="AlphaFoldDB" id="A0A0F9RFF1"/>
<dbReference type="Gene3D" id="1.10.30.50">
    <property type="match status" value="1"/>
</dbReference>
<dbReference type="SMART" id="SM00507">
    <property type="entry name" value="HNHc"/>
    <property type="match status" value="1"/>
</dbReference>
<comment type="caution">
    <text evidence="2">The sequence shown here is derived from an EMBL/GenBank/DDBJ whole genome shotgun (WGS) entry which is preliminary data.</text>
</comment>
<dbReference type="EMBL" id="LAZR01001225">
    <property type="protein sequence ID" value="KKN48327.1"/>
    <property type="molecule type" value="Genomic_DNA"/>
</dbReference>
<evidence type="ECO:0000259" key="1">
    <source>
        <dbReference type="SMART" id="SM00507"/>
    </source>
</evidence>
<sequence>MRRRRRDSVKGRKKRLSLCRKQAWKCAICGDEMIWIPSGYEGTPEDNHATTEHVVPYANGGSFALTNLVAAHYKCNHDRHARGRSG</sequence>
<organism evidence="2">
    <name type="scientific">marine sediment metagenome</name>
    <dbReference type="NCBI Taxonomy" id="412755"/>
    <lineage>
        <taxon>unclassified sequences</taxon>
        <taxon>metagenomes</taxon>
        <taxon>ecological metagenomes</taxon>
    </lineage>
</organism>
<accession>A0A0F9RFF1</accession>
<gene>
    <name evidence="2" type="ORF">LCGC14_0653620</name>
</gene>
<reference evidence="2" key="1">
    <citation type="journal article" date="2015" name="Nature">
        <title>Complex archaea that bridge the gap between prokaryotes and eukaryotes.</title>
        <authorList>
            <person name="Spang A."/>
            <person name="Saw J.H."/>
            <person name="Jorgensen S.L."/>
            <person name="Zaremba-Niedzwiedzka K."/>
            <person name="Martijn J."/>
            <person name="Lind A.E."/>
            <person name="van Eijk R."/>
            <person name="Schleper C."/>
            <person name="Guy L."/>
            <person name="Ettema T.J."/>
        </authorList>
    </citation>
    <scope>NUCLEOTIDE SEQUENCE</scope>
</reference>